<dbReference type="InterPro" id="IPR029058">
    <property type="entry name" value="AB_hydrolase_fold"/>
</dbReference>
<gene>
    <name evidence="6" type="ORF">QBC37DRAFT_318674</name>
</gene>
<dbReference type="InterPro" id="IPR051299">
    <property type="entry name" value="AB_hydrolase_lip/est"/>
</dbReference>
<protein>
    <submittedName>
        <fullName evidence="6">Alpha/Beta hydrolase protein</fullName>
    </submittedName>
</protein>
<keyword evidence="1 3" id="KW-0732">Signal</keyword>
<reference evidence="6" key="1">
    <citation type="journal article" date="2023" name="Mol. Phylogenet. Evol.">
        <title>Genome-scale phylogeny and comparative genomics of the fungal order Sordariales.</title>
        <authorList>
            <person name="Hensen N."/>
            <person name="Bonometti L."/>
            <person name="Westerberg I."/>
            <person name="Brannstrom I.O."/>
            <person name="Guillou S."/>
            <person name="Cros-Aarteil S."/>
            <person name="Calhoun S."/>
            <person name="Haridas S."/>
            <person name="Kuo A."/>
            <person name="Mondo S."/>
            <person name="Pangilinan J."/>
            <person name="Riley R."/>
            <person name="LaButti K."/>
            <person name="Andreopoulos B."/>
            <person name="Lipzen A."/>
            <person name="Chen C."/>
            <person name="Yan M."/>
            <person name="Daum C."/>
            <person name="Ng V."/>
            <person name="Clum A."/>
            <person name="Steindorff A."/>
            <person name="Ohm R.A."/>
            <person name="Martin F."/>
            <person name="Silar P."/>
            <person name="Natvig D.O."/>
            <person name="Lalanne C."/>
            <person name="Gautier V."/>
            <person name="Ament-Velasquez S.L."/>
            <person name="Kruys A."/>
            <person name="Hutchinson M.I."/>
            <person name="Powell A.J."/>
            <person name="Barry K."/>
            <person name="Miller A.N."/>
            <person name="Grigoriev I.V."/>
            <person name="Debuchy R."/>
            <person name="Gladieux P."/>
            <person name="Hiltunen Thoren M."/>
            <person name="Johannesson H."/>
        </authorList>
    </citation>
    <scope>NUCLEOTIDE SEQUENCE</scope>
    <source>
        <strain evidence="6">PSN293</strain>
    </source>
</reference>
<dbReference type="GO" id="GO:0016787">
    <property type="term" value="F:hydrolase activity"/>
    <property type="evidence" value="ECO:0007669"/>
    <property type="project" value="UniProtKB-KW"/>
</dbReference>
<dbReference type="CDD" id="cd00519">
    <property type="entry name" value="Lipase_3"/>
    <property type="match status" value="1"/>
</dbReference>
<dbReference type="EMBL" id="MU858133">
    <property type="protein sequence ID" value="KAK4212128.1"/>
    <property type="molecule type" value="Genomic_DNA"/>
</dbReference>
<dbReference type="GO" id="GO:0016042">
    <property type="term" value="P:lipid catabolic process"/>
    <property type="evidence" value="ECO:0007669"/>
    <property type="project" value="InterPro"/>
</dbReference>
<dbReference type="PANTHER" id="PTHR46640:SF1">
    <property type="entry name" value="FUNGAL LIPASE-LIKE DOMAIN-CONTAINING PROTEIN-RELATED"/>
    <property type="match status" value="1"/>
</dbReference>
<dbReference type="Gene3D" id="3.40.50.1820">
    <property type="entry name" value="alpha/beta hydrolase"/>
    <property type="match status" value="1"/>
</dbReference>
<dbReference type="Proteomes" id="UP001301769">
    <property type="component" value="Unassembled WGS sequence"/>
</dbReference>
<name>A0AAN6Y4N3_9PEZI</name>
<evidence type="ECO:0000313" key="7">
    <source>
        <dbReference type="Proteomes" id="UP001301769"/>
    </source>
</evidence>
<comment type="caution">
    <text evidence="6">The sequence shown here is derived from an EMBL/GenBank/DDBJ whole genome shotgun (WGS) entry which is preliminary data.</text>
</comment>
<dbReference type="PANTHER" id="PTHR46640">
    <property type="entry name" value="TRIACYLGLYCEROL LIPASE, PUTATIVE (AFU_ORTHOLOGUE AFUA_6G06510)-RELATED"/>
    <property type="match status" value="1"/>
</dbReference>
<evidence type="ECO:0000256" key="1">
    <source>
        <dbReference type="ARBA" id="ARBA00022729"/>
    </source>
</evidence>
<evidence type="ECO:0000259" key="5">
    <source>
        <dbReference type="Pfam" id="PF03893"/>
    </source>
</evidence>
<evidence type="ECO:0000256" key="2">
    <source>
        <dbReference type="ARBA" id="ARBA00022801"/>
    </source>
</evidence>
<reference evidence="6" key="2">
    <citation type="submission" date="2023-05" db="EMBL/GenBank/DDBJ databases">
        <authorList>
            <consortium name="Lawrence Berkeley National Laboratory"/>
            <person name="Steindorff A."/>
            <person name="Hensen N."/>
            <person name="Bonometti L."/>
            <person name="Westerberg I."/>
            <person name="Brannstrom I.O."/>
            <person name="Guillou S."/>
            <person name="Cros-Aarteil S."/>
            <person name="Calhoun S."/>
            <person name="Haridas S."/>
            <person name="Kuo A."/>
            <person name="Mondo S."/>
            <person name="Pangilinan J."/>
            <person name="Riley R."/>
            <person name="Labutti K."/>
            <person name="Andreopoulos B."/>
            <person name="Lipzen A."/>
            <person name="Chen C."/>
            <person name="Yanf M."/>
            <person name="Daum C."/>
            <person name="Ng V."/>
            <person name="Clum A."/>
            <person name="Ohm R."/>
            <person name="Martin F."/>
            <person name="Silar P."/>
            <person name="Natvig D."/>
            <person name="Lalanne C."/>
            <person name="Gautier V."/>
            <person name="Ament-Velasquez S.L."/>
            <person name="Kruys A."/>
            <person name="Hutchinson M.I."/>
            <person name="Powell A.J."/>
            <person name="Barry K."/>
            <person name="Miller A.N."/>
            <person name="Grigoriev I.V."/>
            <person name="Debuchy R."/>
            <person name="Gladieux P."/>
            <person name="Thoren M.H."/>
            <person name="Johannesson H."/>
        </authorList>
    </citation>
    <scope>NUCLEOTIDE SEQUENCE</scope>
    <source>
        <strain evidence="6">PSN293</strain>
    </source>
</reference>
<keyword evidence="2 6" id="KW-0378">Hydrolase</keyword>
<dbReference type="AlphaFoldDB" id="A0AAN6Y4N3"/>
<feature type="signal peptide" evidence="3">
    <location>
        <begin position="1"/>
        <end position="18"/>
    </location>
</feature>
<dbReference type="Pfam" id="PF03893">
    <property type="entry name" value="Lipase3_N"/>
    <property type="match status" value="1"/>
</dbReference>
<keyword evidence="7" id="KW-1185">Reference proteome</keyword>
<dbReference type="InterPro" id="IPR002921">
    <property type="entry name" value="Fungal_lipase-type"/>
</dbReference>
<feature type="domain" description="Mono-/di-acylglycerol lipase N-terminal" evidence="5">
    <location>
        <begin position="30"/>
        <end position="79"/>
    </location>
</feature>
<dbReference type="InterPro" id="IPR005592">
    <property type="entry name" value="Mono/diacylglycerol_lipase_N"/>
</dbReference>
<proteinExistence type="predicted"/>
<evidence type="ECO:0000313" key="6">
    <source>
        <dbReference type="EMBL" id="KAK4212128.1"/>
    </source>
</evidence>
<dbReference type="SUPFAM" id="SSF53474">
    <property type="entry name" value="alpha/beta-Hydrolases"/>
    <property type="match status" value="1"/>
</dbReference>
<evidence type="ECO:0000259" key="4">
    <source>
        <dbReference type="Pfam" id="PF01764"/>
    </source>
</evidence>
<dbReference type="Pfam" id="PF01764">
    <property type="entry name" value="Lipase_3"/>
    <property type="match status" value="1"/>
</dbReference>
<organism evidence="6 7">
    <name type="scientific">Rhypophila decipiens</name>
    <dbReference type="NCBI Taxonomy" id="261697"/>
    <lineage>
        <taxon>Eukaryota</taxon>
        <taxon>Fungi</taxon>
        <taxon>Dikarya</taxon>
        <taxon>Ascomycota</taxon>
        <taxon>Pezizomycotina</taxon>
        <taxon>Sordariomycetes</taxon>
        <taxon>Sordariomycetidae</taxon>
        <taxon>Sordariales</taxon>
        <taxon>Naviculisporaceae</taxon>
        <taxon>Rhypophila</taxon>
    </lineage>
</organism>
<evidence type="ECO:0000256" key="3">
    <source>
        <dbReference type="SAM" id="SignalP"/>
    </source>
</evidence>
<feature type="chain" id="PRO_5042943512" evidence="3">
    <location>
        <begin position="19"/>
        <end position="341"/>
    </location>
</feature>
<sequence>MKFILLSGLLAFLVPALAMPSGLEFRGNTIDKRDITAQEFSSLGLFAQYAAAAQCNYANTAGKSIACGGSACPLVQASSAKTIRGFTTAVTDTKGYIAVDSTRSLIILSFKGSESIQNWITNVLFFQISCSFAPGCKVHLGFAAAWEESSEAVIAGIKAAKAANPSYKLVITGHSLGGAVGTLAAAYLRQLGYPADLYTYGSPRVGNEAFVKFVSEQAGAEYRVTHTDDPVPKLPPLQANFRHTSPEYWITSKNNVVPSTTDVSVCTGYGTKDCSESTPGFNTTAHVWYFGPIAGCAGGSGSSKRSQAVAGDRELLFGRGARVEERGWEIKLREYLAMDQD</sequence>
<accession>A0AAN6Y4N3</accession>
<feature type="domain" description="Fungal lipase-type" evidence="4">
    <location>
        <begin position="108"/>
        <end position="237"/>
    </location>
</feature>